<feature type="transmembrane region" description="Helical" evidence="1">
    <location>
        <begin position="194"/>
        <end position="212"/>
    </location>
</feature>
<accession>A0A7Z0II46</accession>
<dbReference type="InterPro" id="IPR016566">
    <property type="entry name" value="UCP010219"/>
</dbReference>
<keyword evidence="1" id="KW-0812">Transmembrane</keyword>
<keyword evidence="3" id="KW-1185">Reference proteome</keyword>
<organism evidence="2 3">
    <name type="scientific">Spelaeicoccus albus</name>
    <dbReference type="NCBI Taxonomy" id="1280376"/>
    <lineage>
        <taxon>Bacteria</taxon>
        <taxon>Bacillati</taxon>
        <taxon>Actinomycetota</taxon>
        <taxon>Actinomycetes</taxon>
        <taxon>Micrococcales</taxon>
        <taxon>Brevibacteriaceae</taxon>
        <taxon>Spelaeicoccus</taxon>
    </lineage>
</organism>
<feature type="transmembrane region" description="Helical" evidence="1">
    <location>
        <begin position="164"/>
        <end position="182"/>
    </location>
</feature>
<dbReference type="EMBL" id="JACBZP010000001">
    <property type="protein sequence ID" value="NYI68165.1"/>
    <property type="molecule type" value="Genomic_DNA"/>
</dbReference>
<dbReference type="Pfam" id="PF11361">
    <property type="entry name" value="DUF3159"/>
    <property type="match status" value="1"/>
</dbReference>
<evidence type="ECO:0000256" key="1">
    <source>
        <dbReference type="SAM" id="Phobius"/>
    </source>
</evidence>
<keyword evidence="1" id="KW-1133">Transmembrane helix</keyword>
<dbReference type="RefSeq" id="WP_179428546.1">
    <property type="nucleotide sequence ID" value="NZ_JACBZP010000001.1"/>
</dbReference>
<dbReference type="AlphaFoldDB" id="A0A7Z0II46"/>
<name>A0A7Z0II46_9MICO</name>
<evidence type="ECO:0000313" key="3">
    <source>
        <dbReference type="Proteomes" id="UP000539111"/>
    </source>
</evidence>
<proteinExistence type="predicted"/>
<dbReference type="PIRSF" id="PIRSF010219">
    <property type="entry name" value="UCP010219"/>
    <property type="match status" value="1"/>
</dbReference>
<comment type="caution">
    <text evidence="2">The sequence shown here is derived from an EMBL/GenBank/DDBJ whole genome shotgun (WGS) entry which is preliminary data.</text>
</comment>
<evidence type="ECO:0008006" key="4">
    <source>
        <dbReference type="Google" id="ProtNLM"/>
    </source>
</evidence>
<reference evidence="2 3" key="1">
    <citation type="submission" date="2020-07" db="EMBL/GenBank/DDBJ databases">
        <title>Sequencing the genomes of 1000 actinobacteria strains.</title>
        <authorList>
            <person name="Klenk H.-P."/>
        </authorList>
    </citation>
    <scope>NUCLEOTIDE SEQUENCE [LARGE SCALE GENOMIC DNA]</scope>
    <source>
        <strain evidence="2 3">DSM 26341</strain>
    </source>
</reference>
<keyword evidence="1" id="KW-0472">Membrane</keyword>
<dbReference type="Proteomes" id="UP000539111">
    <property type="component" value="Unassembled WGS sequence"/>
</dbReference>
<feature type="transmembrane region" description="Helical" evidence="1">
    <location>
        <begin position="30"/>
        <end position="53"/>
    </location>
</feature>
<protein>
    <recommendedName>
        <fullName evidence="4">DUF3159 domain-containing protein</fullName>
    </recommendedName>
</protein>
<sequence length="229" mass="24469">MSDPEREPADERVAKALAGTGFGKAADGSVAGAIGGVWGIVDSVLPGLLFVVVYTITRLLVPSLVAAVGAGLVLLAIALIRRQPVGQAIGGFVGVAICAVFSLRSGNAASYFVPGFFITGSAAVLYAVSIFVRWPLIGIIVGYLRGEAWREDPAKMRLYRGITWMWVGMFGLRLAIQLPLYFTDHVVALGTLRLVLGVPLFALVIWISWLIIRQAPATPGDQARPLRLR</sequence>
<feature type="transmembrane region" description="Helical" evidence="1">
    <location>
        <begin position="59"/>
        <end position="80"/>
    </location>
</feature>
<gene>
    <name evidence="2" type="ORF">BJY26_002471</name>
</gene>
<evidence type="ECO:0000313" key="2">
    <source>
        <dbReference type="EMBL" id="NYI68165.1"/>
    </source>
</evidence>
<feature type="transmembrane region" description="Helical" evidence="1">
    <location>
        <begin position="85"/>
        <end position="103"/>
    </location>
</feature>